<sequence length="739" mass="83022">MEAGHAKEGDTSSPPRQRFYIELKPGETTIVSWKKLLKDAAANKANPSHSNNQTAAAAASTSAFVMEPASGETAQQEALFALGQLTKPIPKNAPSSSRLGSVIEKTEQLYVVCKVPCTSSLYFVDNVTKIDEGNQSSDEEELDGAPDEDQYDTKDSFIDDTELDECFEVDESTTKHNGFIVNKGKLEHMNRPISSSHFQPKKIKNNMQKAREEKDGDRVRDKHAKLGQGRMNVATGNIPMNEPFPTNTQNLAVNGEHHHDGKLHSLMYPIFSDKKVAGTDIRSEYSSYPGITNRDDSISNTGQNDTEKQMNGVLQPGNLGRIVKDTSELSRVAYQKYQENNAPGQSAPQSKRLASETSTASSPKVSHRNKKGRHELPDLNLRHYPVQAEKKTATMHPKDVSSLQPKGSMVERAIRDLEKVVAESRPRNTDAQDADTLSMSIKRRLPFEVKQKLAKVARLAQSSQGKISEELISHLMTILGHLIQLRTLKKNLREMVEMGLTAKQEKADRFQKIKKEVMEMIELQLFKQRDKAVVDFQKAIIHGEKGAINRKYVMDDKMEDKICDLYDLFVQGMYEDKGPQIRKLYAEVAELWPNGAMDNHGIKIAICRAKERRRIFYNNEKVEEKARIEKLSRQWKGNNVGGKATSNARAKCEHGGVSASAAIAQYLSGPARPIPSFLKSRNDDPPKQEKLEKMTFPMLKEHMKQQKREFDRGLKKSSPKVDRKSHMSHMQDVGMQDGL</sequence>
<feature type="compositionally biased region" description="Polar residues" evidence="1">
    <location>
        <begin position="338"/>
        <end position="349"/>
    </location>
</feature>
<feature type="compositionally biased region" description="Acidic residues" evidence="1">
    <location>
        <begin position="137"/>
        <end position="150"/>
    </location>
</feature>
<dbReference type="Proteomes" id="UP001164929">
    <property type="component" value="Chromosome 5"/>
</dbReference>
<dbReference type="PANTHER" id="PTHR21669:SF28">
    <property type="entry name" value="YEMANUCLEIN"/>
    <property type="match status" value="1"/>
</dbReference>
<organism evidence="3 4">
    <name type="scientific">Populus alba x Populus x berolinensis</name>
    <dbReference type="NCBI Taxonomy" id="444605"/>
    <lineage>
        <taxon>Eukaryota</taxon>
        <taxon>Viridiplantae</taxon>
        <taxon>Streptophyta</taxon>
        <taxon>Embryophyta</taxon>
        <taxon>Tracheophyta</taxon>
        <taxon>Spermatophyta</taxon>
        <taxon>Magnoliopsida</taxon>
        <taxon>eudicotyledons</taxon>
        <taxon>Gunneridae</taxon>
        <taxon>Pentapetalae</taxon>
        <taxon>rosids</taxon>
        <taxon>fabids</taxon>
        <taxon>Malpighiales</taxon>
        <taxon>Salicaceae</taxon>
        <taxon>Saliceae</taxon>
        <taxon>Populus</taxon>
    </lineage>
</organism>
<feature type="compositionally biased region" description="Polar residues" evidence="1">
    <location>
        <begin position="355"/>
        <end position="364"/>
    </location>
</feature>
<dbReference type="GO" id="GO:0006325">
    <property type="term" value="P:chromatin organization"/>
    <property type="evidence" value="ECO:0007669"/>
    <property type="project" value="TreeGrafter"/>
</dbReference>
<gene>
    <name evidence="3" type="ORF">NC653_013140</name>
</gene>
<dbReference type="PANTHER" id="PTHR21669">
    <property type="entry name" value="CAPZ-INTERACTING PROTEIN AND RELATED PROTEINS"/>
    <property type="match status" value="1"/>
</dbReference>
<comment type="caution">
    <text evidence="3">The sequence shown here is derived from an EMBL/GenBank/DDBJ whole genome shotgun (WGS) entry which is preliminary data.</text>
</comment>
<evidence type="ECO:0000256" key="1">
    <source>
        <dbReference type="SAM" id="MobiDB-lite"/>
    </source>
</evidence>
<feature type="region of interest" description="Disordered" evidence="1">
    <location>
        <begin position="338"/>
        <end position="376"/>
    </location>
</feature>
<proteinExistence type="predicted"/>
<keyword evidence="4" id="KW-1185">Reference proteome</keyword>
<name>A0AAD6W357_9ROSI</name>
<feature type="region of interest" description="Disordered" evidence="1">
    <location>
        <begin position="286"/>
        <end position="320"/>
    </location>
</feature>
<feature type="domain" description="Hpc2-related" evidence="2">
    <location>
        <begin position="139"/>
        <end position="187"/>
    </location>
</feature>
<feature type="region of interest" description="Disordered" evidence="1">
    <location>
        <begin position="132"/>
        <end position="154"/>
    </location>
</feature>
<accession>A0AAD6W357</accession>
<dbReference type="InterPro" id="IPR014840">
    <property type="entry name" value="HRD"/>
</dbReference>
<evidence type="ECO:0000313" key="3">
    <source>
        <dbReference type="EMBL" id="KAJ6996439.1"/>
    </source>
</evidence>
<evidence type="ECO:0000259" key="2">
    <source>
        <dbReference type="Pfam" id="PF08729"/>
    </source>
</evidence>
<evidence type="ECO:0000313" key="4">
    <source>
        <dbReference type="Proteomes" id="UP001164929"/>
    </source>
</evidence>
<reference evidence="3" key="1">
    <citation type="journal article" date="2023" name="Mol. Ecol. Resour.">
        <title>Chromosome-level genome assembly of a triploid poplar Populus alba 'Berolinensis'.</title>
        <authorList>
            <person name="Chen S."/>
            <person name="Yu Y."/>
            <person name="Wang X."/>
            <person name="Wang S."/>
            <person name="Zhang T."/>
            <person name="Zhou Y."/>
            <person name="He R."/>
            <person name="Meng N."/>
            <person name="Wang Y."/>
            <person name="Liu W."/>
            <person name="Liu Z."/>
            <person name="Liu J."/>
            <person name="Guo Q."/>
            <person name="Huang H."/>
            <person name="Sederoff R.R."/>
            <person name="Wang G."/>
            <person name="Qu G."/>
            <person name="Chen S."/>
        </authorList>
    </citation>
    <scope>NUCLEOTIDE SEQUENCE</scope>
    <source>
        <strain evidence="3">SC-2020</strain>
    </source>
</reference>
<dbReference type="EMBL" id="JAQIZT010000005">
    <property type="protein sequence ID" value="KAJ6996439.1"/>
    <property type="molecule type" value="Genomic_DNA"/>
</dbReference>
<protein>
    <submittedName>
        <fullName evidence="3">Ubinuclein-1-like isoform X1</fullName>
    </submittedName>
</protein>
<dbReference type="AlphaFoldDB" id="A0AAD6W357"/>
<dbReference type="Pfam" id="PF08729">
    <property type="entry name" value="HUN"/>
    <property type="match status" value="1"/>
</dbReference>
<dbReference type="GO" id="GO:0005634">
    <property type="term" value="C:nucleus"/>
    <property type="evidence" value="ECO:0007669"/>
    <property type="project" value="TreeGrafter"/>
</dbReference>
<feature type="region of interest" description="Disordered" evidence="1">
    <location>
        <begin position="694"/>
        <end position="739"/>
    </location>
</feature>
<feature type="compositionally biased region" description="Basic and acidic residues" evidence="1">
    <location>
        <begin position="694"/>
        <end position="725"/>
    </location>
</feature>